<dbReference type="SUPFAM" id="SSF53098">
    <property type="entry name" value="Ribonuclease H-like"/>
    <property type="match status" value="1"/>
</dbReference>
<proteinExistence type="inferred from homology"/>
<dbReference type="GO" id="GO:0006313">
    <property type="term" value="P:DNA transposition"/>
    <property type="evidence" value="ECO:0007669"/>
    <property type="project" value="InterPro"/>
</dbReference>
<comment type="caution">
    <text evidence="3">The sequence shown here is derived from an EMBL/GenBank/DDBJ whole genome shotgun (WGS) entry which is preliminary data.</text>
</comment>
<dbReference type="PROSITE" id="PS50994">
    <property type="entry name" value="INTEGRASE"/>
    <property type="match status" value="1"/>
</dbReference>
<dbReference type="Pfam" id="PF13333">
    <property type="entry name" value="rve_2"/>
    <property type="match status" value="1"/>
</dbReference>
<dbReference type="InterPro" id="IPR001584">
    <property type="entry name" value="Integrase_cat-core"/>
</dbReference>
<comment type="similarity">
    <text evidence="1">Belongs to the transposase 8 family.</text>
</comment>
<feature type="domain" description="Integrase catalytic" evidence="2">
    <location>
        <begin position="225"/>
        <end position="393"/>
    </location>
</feature>
<name>A0A368NRU0_9GAMM</name>
<dbReference type="PANTHER" id="PTHR46889:SF4">
    <property type="entry name" value="TRANSPOSASE INSO FOR INSERTION SEQUENCE ELEMENT IS911B-RELATED"/>
    <property type="match status" value="1"/>
</dbReference>
<evidence type="ECO:0000259" key="2">
    <source>
        <dbReference type="PROSITE" id="PS50994"/>
    </source>
</evidence>
<sequence>MPAYKNAKKTKQYTTEFKATAVKLTHYKGATVKGVAESLGIHPFMLSRWRKEYREGKIMSDRRKKLFKKPASVSENEKIAALEKENAQLKLENDLPKKVATVRSGRKPTRFRFIEAYRHRFPIALMCRFLNVSRAGYYAWKQREVSHHYLVDRVLEHRIKQLFEANRGVYGSPRIHAALKREGIATSRKRVARLMRENGLRARCVRVYRRIAGLHRFFLRHPNRRRELPKPMKSNEHWAADLTYVRQGQRWLYLAVVIDLYSRRVVGWSLGAEKSAALTLSSLRMAIRNRRPEAGLIFHTDRGSEYGAAEIQHELKKHGMKPSMNRPRHCTDNAEMESFFHSLKGELIQGVQFKSECDLRDKVAGYIQHFYNRIRLHSSLNYMSPIEYEAVAR</sequence>
<dbReference type="InterPro" id="IPR002514">
    <property type="entry name" value="Transposase_8"/>
</dbReference>
<reference evidence="3 4" key="1">
    <citation type="submission" date="2018-07" db="EMBL/GenBank/DDBJ databases">
        <title>Corallincola holothuriorum sp. nov., a new facultative anaerobe isolated from sea cucumber Apostichopus japonicus.</title>
        <authorList>
            <person name="Xia H."/>
        </authorList>
    </citation>
    <scope>NUCLEOTIDE SEQUENCE [LARGE SCALE GENOMIC DNA]</scope>
    <source>
        <strain evidence="3 4">C4</strain>
    </source>
</reference>
<dbReference type="EMBL" id="QPID01000001">
    <property type="protein sequence ID" value="RCU52535.1"/>
    <property type="molecule type" value="Genomic_DNA"/>
</dbReference>
<gene>
    <name evidence="3" type="ORF">DU002_00770</name>
</gene>
<dbReference type="Gene3D" id="3.30.420.10">
    <property type="entry name" value="Ribonuclease H-like superfamily/Ribonuclease H"/>
    <property type="match status" value="1"/>
</dbReference>
<evidence type="ECO:0000313" key="4">
    <source>
        <dbReference type="Proteomes" id="UP000252558"/>
    </source>
</evidence>
<dbReference type="InterPro" id="IPR050900">
    <property type="entry name" value="Transposase_IS3/IS150/IS904"/>
</dbReference>
<accession>A0A368NRU0</accession>
<dbReference type="Pfam" id="PF00665">
    <property type="entry name" value="rve"/>
    <property type="match status" value="1"/>
</dbReference>
<evidence type="ECO:0000256" key="1">
    <source>
        <dbReference type="ARBA" id="ARBA00009964"/>
    </source>
</evidence>
<dbReference type="PANTHER" id="PTHR46889">
    <property type="entry name" value="TRANSPOSASE INSF FOR INSERTION SEQUENCE IS3B-RELATED"/>
    <property type="match status" value="1"/>
</dbReference>
<dbReference type="GO" id="GO:0004803">
    <property type="term" value="F:transposase activity"/>
    <property type="evidence" value="ECO:0007669"/>
    <property type="project" value="InterPro"/>
</dbReference>
<dbReference type="GO" id="GO:0015074">
    <property type="term" value="P:DNA integration"/>
    <property type="evidence" value="ECO:0007669"/>
    <property type="project" value="InterPro"/>
</dbReference>
<dbReference type="Pfam" id="PF13276">
    <property type="entry name" value="HTH_21"/>
    <property type="match status" value="1"/>
</dbReference>
<dbReference type="InterPro" id="IPR012337">
    <property type="entry name" value="RNaseH-like_sf"/>
</dbReference>
<dbReference type="InterPro" id="IPR025948">
    <property type="entry name" value="HTH-like_dom"/>
</dbReference>
<dbReference type="Gene3D" id="1.10.10.60">
    <property type="entry name" value="Homeodomain-like"/>
    <property type="match status" value="1"/>
</dbReference>
<dbReference type="InterPro" id="IPR048020">
    <property type="entry name" value="Transpos_IS3"/>
</dbReference>
<dbReference type="RefSeq" id="WP_114336443.1">
    <property type="nucleotide sequence ID" value="NZ_QPID01000001.1"/>
</dbReference>
<protein>
    <submittedName>
        <fullName evidence="3">IS3 family transposase</fullName>
    </submittedName>
</protein>
<dbReference type="InterPro" id="IPR009057">
    <property type="entry name" value="Homeodomain-like_sf"/>
</dbReference>
<organism evidence="3 4">
    <name type="scientific">Corallincola holothuriorum</name>
    <dbReference type="NCBI Taxonomy" id="2282215"/>
    <lineage>
        <taxon>Bacteria</taxon>
        <taxon>Pseudomonadati</taxon>
        <taxon>Pseudomonadota</taxon>
        <taxon>Gammaproteobacteria</taxon>
        <taxon>Alteromonadales</taxon>
        <taxon>Psychromonadaceae</taxon>
        <taxon>Corallincola</taxon>
    </lineage>
</organism>
<dbReference type="GO" id="GO:0003677">
    <property type="term" value="F:DNA binding"/>
    <property type="evidence" value="ECO:0007669"/>
    <property type="project" value="InterPro"/>
</dbReference>
<dbReference type="OrthoDB" id="9810995at2"/>
<keyword evidence="4" id="KW-1185">Reference proteome</keyword>
<dbReference type="InterPro" id="IPR036397">
    <property type="entry name" value="RNaseH_sf"/>
</dbReference>
<dbReference type="NCBIfam" id="NF033516">
    <property type="entry name" value="transpos_IS3"/>
    <property type="match status" value="1"/>
</dbReference>
<dbReference type="SUPFAM" id="SSF46689">
    <property type="entry name" value="Homeodomain-like"/>
    <property type="match status" value="1"/>
</dbReference>
<dbReference type="AlphaFoldDB" id="A0A368NRU0"/>
<dbReference type="Proteomes" id="UP000252558">
    <property type="component" value="Unassembled WGS sequence"/>
</dbReference>
<dbReference type="Pfam" id="PF01527">
    <property type="entry name" value="HTH_Tnp_1"/>
    <property type="match status" value="1"/>
</dbReference>
<evidence type="ECO:0000313" key="3">
    <source>
        <dbReference type="EMBL" id="RCU52535.1"/>
    </source>
</evidence>